<keyword evidence="8 14" id="KW-0479">Metal-binding</keyword>
<reference evidence="17" key="1">
    <citation type="journal article" date="2014" name="Int. J. Syst. Evol. Microbiol.">
        <title>Complete genome sequence of Corynebacterium casei LMG S-19264T (=DSM 44701T), isolated from a smear-ripened cheese.</title>
        <authorList>
            <consortium name="US DOE Joint Genome Institute (JGI-PGF)"/>
            <person name="Walter F."/>
            <person name="Albersmeier A."/>
            <person name="Kalinowski J."/>
            <person name="Ruckert C."/>
        </authorList>
    </citation>
    <scope>NUCLEOTIDE SEQUENCE</scope>
    <source>
        <strain evidence="17">JCM 3091</strain>
    </source>
</reference>
<feature type="binding site" evidence="14">
    <location>
        <position position="319"/>
    </location>
    <ligand>
        <name>Zn(2+)</name>
        <dbReference type="ChEBI" id="CHEBI:29105"/>
        <note>catalytic</note>
    </ligand>
</feature>
<evidence type="ECO:0000256" key="9">
    <source>
        <dbReference type="ARBA" id="ARBA00022801"/>
    </source>
</evidence>
<evidence type="ECO:0000256" key="11">
    <source>
        <dbReference type="ARBA" id="ARBA00023049"/>
    </source>
</evidence>
<dbReference type="Proteomes" id="UP000662200">
    <property type="component" value="Unassembled WGS sequence"/>
</dbReference>
<organism evidence="17 18">
    <name type="scientific">Pilimelia terevasa</name>
    <dbReference type="NCBI Taxonomy" id="53372"/>
    <lineage>
        <taxon>Bacteria</taxon>
        <taxon>Bacillati</taxon>
        <taxon>Actinomycetota</taxon>
        <taxon>Actinomycetes</taxon>
        <taxon>Micromonosporales</taxon>
        <taxon>Micromonosporaceae</taxon>
        <taxon>Pilimelia</taxon>
    </lineage>
</organism>
<evidence type="ECO:0000256" key="3">
    <source>
        <dbReference type="ARBA" id="ARBA00010136"/>
    </source>
</evidence>
<keyword evidence="17" id="KW-0031">Aminopeptidase</keyword>
<dbReference type="RefSeq" id="WP_189114825.1">
    <property type="nucleotide sequence ID" value="NZ_BMQC01000009.1"/>
</dbReference>
<comment type="cofactor">
    <cofactor evidence="14">
        <name>Zn(2+)</name>
        <dbReference type="ChEBI" id="CHEBI:29105"/>
    </cofactor>
    <text evidence="14">Binds 1 zinc ion per subunit.</text>
</comment>
<feature type="binding site" evidence="14">
    <location>
        <position position="296"/>
    </location>
    <ligand>
        <name>Zn(2+)</name>
        <dbReference type="ChEBI" id="CHEBI:29105"/>
        <note>catalytic</note>
    </ligand>
</feature>
<dbReference type="InterPro" id="IPR034015">
    <property type="entry name" value="M1_LTA4H"/>
</dbReference>
<keyword evidence="10 14" id="KW-0862">Zinc</keyword>
<keyword evidence="9" id="KW-0378">Hydrolase</keyword>
<dbReference type="Gene3D" id="2.60.40.1730">
    <property type="entry name" value="tricorn interacting facor f3 domain"/>
    <property type="match status" value="1"/>
</dbReference>
<gene>
    <name evidence="17" type="ORF">GCM10010124_28750</name>
</gene>
<evidence type="ECO:0000259" key="15">
    <source>
        <dbReference type="Pfam" id="PF01433"/>
    </source>
</evidence>
<dbReference type="InterPro" id="IPR027268">
    <property type="entry name" value="Peptidase_M4/M1_CTD_sf"/>
</dbReference>
<evidence type="ECO:0000256" key="12">
    <source>
        <dbReference type="ARBA" id="ARBA00029811"/>
    </source>
</evidence>
<evidence type="ECO:0000256" key="1">
    <source>
        <dbReference type="ARBA" id="ARBA00000098"/>
    </source>
</evidence>
<evidence type="ECO:0000256" key="5">
    <source>
        <dbReference type="ARBA" id="ARBA00015611"/>
    </source>
</evidence>
<evidence type="ECO:0000256" key="8">
    <source>
        <dbReference type="ARBA" id="ARBA00022723"/>
    </source>
</evidence>
<reference evidence="17" key="2">
    <citation type="submission" date="2020-09" db="EMBL/GenBank/DDBJ databases">
        <authorList>
            <person name="Sun Q."/>
            <person name="Ohkuma M."/>
        </authorList>
    </citation>
    <scope>NUCLEOTIDE SEQUENCE</scope>
    <source>
        <strain evidence="17">JCM 3091</strain>
    </source>
</reference>
<comment type="caution">
    <text evidence="17">The sequence shown here is derived from an EMBL/GenBank/DDBJ whole genome shotgun (WGS) entry which is preliminary data.</text>
</comment>
<comment type="subcellular location">
    <subcellularLocation>
        <location evidence="2">Cytoplasm</location>
    </subcellularLocation>
</comment>
<dbReference type="PANTHER" id="PTHR45726">
    <property type="entry name" value="LEUKOTRIENE A-4 HYDROLASE"/>
    <property type="match status" value="1"/>
</dbReference>
<dbReference type="InterPro" id="IPR014782">
    <property type="entry name" value="Peptidase_M1_dom"/>
</dbReference>
<sequence length="444" mass="49029">MNPHQRDLSVGAAVSTDPYLPRHGNGGYRVQHYDLDLEYRVSSGRLAGRAALTALAERNLAGFSLDLGPLRVDRVLVEGRPARYRHGGGKLAVRPAVPLREGAPFAVEVRYAGVPRGIRSHWGAVGWEHLDDGAMVASQPVGAPSWFPCNDRPDHKSTYATTVTTGTPLTVVAHGHLALRRTGAGATTWRYEQPVPTATYLATVQIGRYDLRETPGRIPLRAAVPARLATRCAHDFGRQDLMLAAFEEMFGPYPFDAYTVVVVDEELEVPVEAQGVSIFGANHVDGRRTHERFVAHELAHQWFGNSVTPASWRHIWLNEGFASYAEWLWSEAGGGEPADAHAARWHARLAAQPQDLLVGDPGVRRMFDDRVYRRGALTLHALRRTVGDAAFFALLRSWTAVHRHGTATTGEFIRLANRHAPYPLDTFFTTWLDTPALPPPPVPR</sequence>
<dbReference type="CDD" id="cd09603">
    <property type="entry name" value="M1_APN_like"/>
    <property type="match status" value="1"/>
</dbReference>
<protein>
    <recommendedName>
        <fullName evidence="5">Aminopeptidase N</fullName>
        <ecNumber evidence="4">3.4.11.2</ecNumber>
    </recommendedName>
    <alternativeName>
        <fullName evidence="12">Alanine aminopeptidase</fullName>
    </alternativeName>
    <alternativeName>
        <fullName evidence="13">Lysyl aminopeptidase</fullName>
    </alternativeName>
</protein>
<comment type="catalytic activity">
    <reaction evidence="1">
        <text>Release of an N-terminal amino acid, Xaa-|-Yaa- from a peptide, amide or arylamide. Xaa is preferably Ala, but may be most amino acids including Pro (slow action). When a terminal hydrophobic residue is followed by a prolyl residue, the two may be released as an intact Xaa-Pro dipeptide.</text>
        <dbReference type="EC" id="3.4.11.2"/>
    </reaction>
</comment>
<evidence type="ECO:0000256" key="4">
    <source>
        <dbReference type="ARBA" id="ARBA00012564"/>
    </source>
</evidence>
<dbReference type="SUPFAM" id="SSF55486">
    <property type="entry name" value="Metalloproteases ('zincins'), catalytic domain"/>
    <property type="match status" value="1"/>
</dbReference>
<keyword evidence="7" id="KW-0645">Protease</keyword>
<evidence type="ECO:0000256" key="6">
    <source>
        <dbReference type="ARBA" id="ARBA00022490"/>
    </source>
</evidence>
<accession>A0A8J3BPT6</accession>
<dbReference type="EMBL" id="BMQC01000009">
    <property type="protein sequence ID" value="GGK34374.1"/>
    <property type="molecule type" value="Genomic_DNA"/>
</dbReference>
<evidence type="ECO:0000256" key="2">
    <source>
        <dbReference type="ARBA" id="ARBA00004496"/>
    </source>
</evidence>
<feature type="domain" description="Aminopeptidase N-like N-terminal" evidence="16">
    <location>
        <begin position="138"/>
        <end position="201"/>
    </location>
</feature>
<dbReference type="InterPro" id="IPR045357">
    <property type="entry name" value="Aminopeptidase_N-like_N"/>
</dbReference>
<dbReference type="InterPro" id="IPR001930">
    <property type="entry name" value="Peptidase_M1"/>
</dbReference>
<evidence type="ECO:0000256" key="7">
    <source>
        <dbReference type="ARBA" id="ARBA00022670"/>
    </source>
</evidence>
<evidence type="ECO:0000256" key="13">
    <source>
        <dbReference type="ARBA" id="ARBA00031533"/>
    </source>
</evidence>
<dbReference type="GO" id="GO:0008270">
    <property type="term" value="F:zinc ion binding"/>
    <property type="evidence" value="ECO:0007669"/>
    <property type="project" value="InterPro"/>
</dbReference>
<feature type="domain" description="Peptidase M1 membrane alanine aminopeptidase" evidence="15">
    <location>
        <begin position="242"/>
        <end position="431"/>
    </location>
</feature>
<dbReference type="AlphaFoldDB" id="A0A8J3BPT6"/>
<evidence type="ECO:0000256" key="14">
    <source>
        <dbReference type="PIRSR" id="PIRSR634015-3"/>
    </source>
</evidence>
<dbReference type="GO" id="GO:0006508">
    <property type="term" value="P:proteolysis"/>
    <property type="evidence" value="ECO:0007669"/>
    <property type="project" value="UniProtKB-KW"/>
</dbReference>
<dbReference type="Gene3D" id="1.10.390.10">
    <property type="entry name" value="Neutral Protease Domain 2"/>
    <property type="match status" value="1"/>
</dbReference>
<dbReference type="GO" id="GO:0005737">
    <property type="term" value="C:cytoplasm"/>
    <property type="evidence" value="ECO:0007669"/>
    <property type="project" value="UniProtKB-SubCell"/>
</dbReference>
<dbReference type="Pfam" id="PF01433">
    <property type="entry name" value="Peptidase_M1"/>
    <property type="match status" value="1"/>
</dbReference>
<keyword evidence="6" id="KW-0963">Cytoplasm</keyword>
<dbReference type="GO" id="GO:0008237">
    <property type="term" value="F:metallopeptidase activity"/>
    <property type="evidence" value="ECO:0007669"/>
    <property type="project" value="UniProtKB-KW"/>
</dbReference>
<dbReference type="PRINTS" id="PR00756">
    <property type="entry name" value="ALADIPTASE"/>
</dbReference>
<comment type="similarity">
    <text evidence="3">Belongs to the peptidase M1 family.</text>
</comment>
<dbReference type="InterPro" id="IPR042097">
    <property type="entry name" value="Aminopeptidase_N-like_N_sf"/>
</dbReference>
<feature type="binding site" evidence="14">
    <location>
        <position position="300"/>
    </location>
    <ligand>
        <name>Zn(2+)</name>
        <dbReference type="ChEBI" id="CHEBI:29105"/>
        <note>catalytic</note>
    </ligand>
</feature>
<dbReference type="SUPFAM" id="SSF63737">
    <property type="entry name" value="Leukotriene A4 hydrolase N-terminal domain"/>
    <property type="match status" value="1"/>
</dbReference>
<evidence type="ECO:0000256" key="10">
    <source>
        <dbReference type="ARBA" id="ARBA00022833"/>
    </source>
</evidence>
<proteinExistence type="inferred from homology"/>
<dbReference type="PANTHER" id="PTHR45726:SF3">
    <property type="entry name" value="LEUKOTRIENE A-4 HYDROLASE"/>
    <property type="match status" value="1"/>
</dbReference>
<dbReference type="EC" id="3.4.11.2" evidence="4"/>
<evidence type="ECO:0000313" key="17">
    <source>
        <dbReference type="EMBL" id="GGK34374.1"/>
    </source>
</evidence>
<dbReference type="Pfam" id="PF17900">
    <property type="entry name" value="Peptidase_M1_N"/>
    <property type="match status" value="1"/>
</dbReference>
<keyword evidence="18" id="KW-1185">Reference proteome</keyword>
<name>A0A8J3BPT6_9ACTN</name>
<dbReference type="GO" id="GO:0016285">
    <property type="term" value="F:alanyl aminopeptidase activity"/>
    <property type="evidence" value="ECO:0007669"/>
    <property type="project" value="UniProtKB-EC"/>
</dbReference>
<evidence type="ECO:0000259" key="16">
    <source>
        <dbReference type="Pfam" id="PF17900"/>
    </source>
</evidence>
<keyword evidence="11" id="KW-0482">Metalloprotease</keyword>
<evidence type="ECO:0000313" key="18">
    <source>
        <dbReference type="Proteomes" id="UP000662200"/>
    </source>
</evidence>